<dbReference type="InterPro" id="IPR018499">
    <property type="entry name" value="Tetraspanin/Peripherin"/>
</dbReference>
<dbReference type="Pfam" id="PF00335">
    <property type="entry name" value="Tetraspanin"/>
    <property type="match status" value="1"/>
</dbReference>
<feature type="transmembrane region" description="Helical" evidence="6">
    <location>
        <begin position="76"/>
        <end position="99"/>
    </location>
</feature>
<gene>
    <name evidence="7" type="ORF">MENT_LOCUS43859</name>
</gene>
<evidence type="ECO:0000313" key="8">
    <source>
        <dbReference type="Proteomes" id="UP000580250"/>
    </source>
</evidence>
<keyword evidence="2 6" id="KW-0812">Transmembrane</keyword>
<dbReference type="EMBL" id="CAJEWN010000851">
    <property type="protein sequence ID" value="CAD2191034.1"/>
    <property type="molecule type" value="Genomic_DNA"/>
</dbReference>
<keyword evidence="4 6" id="KW-0472">Membrane</keyword>
<dbReference type="GO" id="GO:0005886">
    <property type="term" value="C:plasma membrane"/>
    <property type="evidence" value="ECO:0007669"/>
    <property type="project" value="TreeGrafter"/>
</dbReference>
<name>A0A6V7WVE4_MELEN</name>
<reference evidence="7 8" key="1">
    <citation type="submission" date="2020-08" db="EMBL/GenBank/DDBJ databases">
        <authorList>
            <person name="Koutsovoulos G."/>
            <person name="Danchin GJ E."/>
        </authorList>
    </citation>
    <scope>NUCLEOTIDE SEQUENCE [LARGE SCALE GENOMIC DNA]</scope>
</reference>
<evidence type="ECO:0000256" key="3">
    <source>
        <dbReference type="ARBA" id="ARBA00022989"/>
    </source>
</evidence>
<dbReference type="PANTHER" id="PTHR19282">
    <property type="entry name" value="TETRASPANIN"/>
    <property type="match status" value="1"/>
</dbReference>
<evidence type="ECO:0000256" key="2">
    <source>
        <dbReference type="ARBA" id="ARBA00022692"/>
    </source>
</evidence>
<comment type="subcellular location">
    <subcellularLocation>
        <location evidence="1">Membrane</location>
        <topology evidence="1">Multi-pass membrane protein</topology>
    </subcellularLocation>
</comment>
<dbReference type="OrthoDB" id="6134317at2759"/>
<feature type="region of interest" description="Disordered" evidence="5">
    <location>
        <begin position="275"/>
        <end position="295"/>
    </location>
</feature>
<evidence type="ECO:0000313" key="7">
    <source>
        <dbReference type="EMBL" id="CAD2191034.1"/>
    </source>
</evidence>
<accession>A0A6V7WVE4</accession>
<keyword evidence="3 6" id="KW-1133">Transmembrane helix</keyword>
<feature type="transmembrane region" description="Helical" evidence="6">
    <location>
        <begin position="12"/>
        <end position="37"/>
    </location>
</feature>
<comment type="caution">
    <text evidence="7">The sequence shown here is derived from an EMBL/GenBank/DDBJ whole genome shotgun (WGS) entry which is preliminary data.</text>
</comment>
<evidence type="ECO:0000256" key="4">
    <source>
        <dbReference type="ARBA" id="ARBA00023136"/>
    </source>
</evidence>
<evidence type="ECO:0000256" key="5">
    <source>
        <dbReference type="SAM" id="MobiDB-lite"/>
    </source>
</evidence>
<evidence type="ECO:0000256" key="1">
    <source>
        <dbReference type="ARBA" id="ARBA00004141"/>
    </source>
</evidence>
<dbReference type="PANTHER" id="PTHR19282:SF541">
    <property type="entry name" value="TETRASPANIN"/>
    <property type="match status" value="1"/>
</dbReference>
<evidence type="ECO:0000256" key="6">
    <source>
        <dbReference type="SAM" id="Phobius"/>
    </source>
</evidence>
<organism evidence="7 8">
    <name type="scientific">Meloidogyne enterolobii</name>
    <name type="common">Root-knot nematode worm</name>
    <name type="synonym">Meloidogyne mayaguensis</name>
    <dbReference type="NCBI Taxonomy" id="390850"/>
    <lineage>
        <taxon>Eukaryota</taxon>
        <taxon>Metazoa</taxon>
        <taxon>Ecdysozoa</taxon>
        <taxon>Nematoda</taxon>
        <taxon>Chromadorea</taxon>
        <taxon>Rhabditida</taxon>
        <taxon>Tylenchina</taxon>
        <taxon>Tylenchomorpha</taxon>
        <taxon>Tylenchoidea</taxon>
        <taxon>Meloidogynidae</taxon>
        <taxon>Meloidogyninae</taxon>
        <taxon>Meloidogyne</taxon>
    </lineage>
</organism>
<dbReference type="Proteomes" id="UP000580250">
    <property type="component" value="Unassembled WGS sequence"/>
</dbReference>
<dbReference type="AlphaFoldDB" id="A0A6V7WVE4"/>
<proteinExistence type="predicted"/>
<protein>
    <submittedName>
        <fullName evidence="7">Uncharacterized protein</fullName>
    </submittedName>
</protein>
<feature type="transmembrane region" description="Helical" evidence="6">
    <location>
        <begin position="106"/>
        <end position="129"/>
    </location>
</feature>
<sequence length="295" mass="32366">MGLSCGARALKFCLFLFNLAFVICGLVCVILGVWLILDRYAVDNLALAISHVKGIQQHQDDGLNELASKPTAVRQIGYLLLFGGIAVIFVASLGCCGAAKEWRPLLCCYASCLMLILAIEIAAGIYAAMHSHMFDKDFRQILRASLKLYNGTDTPTTLLSDEKTTITTTTNSRSSTDAMLVKTAWDKLMQEKACCGVDSRLGEFSQSGCTTLLFSQRREFFNGRVGNTKLIVCFGRTEANESQTPNSIIPQGSDGEFYKLITLKAVPHFEQSNTLSNSVSEGRMKEPNDESLFLL</sequence>